<sequence length="307" mass="34967">MSSKFSIIIPLYNKANHIAQTLRSVLNQTFTDFEIIIVNDGSTDNSLEIAKSFKDSRINIFTTENHGVSAARNFGIEKATANYIAFLDADDFWEETFLEAISSLIALHTNEHVFATALNIVMANQTYPAPYKNIDLTPNGIGILNYFTSSIGHSILHCANSVFSKNAIKDIGFFDESLKTNEDTDYWIRTGFKYPVVFINSHLANHLNIENGLSKTNKKSYKSIDFKKYIEVSNEQPESKPFLNKNIYSSIIKYKLLGETKNSERLKTLIDLSYLNKKQKLVISLPNPILKFVVRIYNALNKQKNYY</sequence>
<dbReference type="InterPro" id="IPR029044">
    <property type="entry name" value="Nucleotide-diphossugar_trans"/>
</dbReference>
<dbReference type="SUPFAM" id="SSF53448">
    <property type="entry name" value="Nucleotide-diphospho-sugar transferases"/>
    <property type="match status" value="1"/>
</dbReference>
<dbReference type="InterPro" id="IPR001173">
    <property type="entry name" value="Glyco_trans_2-like"/>
</dbReference>
<dbReference type="AlphaFoldDB" id="A0A2K1E0B5"/>
<dbReference type="PANTHER" id="PTHR22916">
    <property type="entry name" value="GLYCOSYLTRANSFERASE"/>
    <property type="match status" value="1"/>
</dbReference>
<keyword evidence="2" id="KW-0808">Transferase</keyword>
<evidence type="ECO:0000313" key="2">
    <source>
        <dbReference type="EMBL" id="PNQ73727.1"/>
    </source>
</evidence>
<comment type="caution">
    <text evidence="2">The sequence shown here is derived from an EMBL/GenBank/DDBJ whole genome shotgun (WGS) entry which is preliminary data.</text>
</comment>
<evidence type="ECO:0000313" key="3">
    <source>
        <dbReference type="Proteomes" id="UP000236641"/>
    </source>
</evidence>
<dbReference type="Pfam" id="PF00535">
    <property type="entry name" value="Glycos_transf_2"/>
    <property type="match status" value="1"/>
</dbReference>
<evidence type="ECO:0000259" key="1">
    <source>
        <dbReference type="Pfam" id="PF00535"/>
    </source>
</evidence>
<dbReference type="OrthoDB" id="6307329at2"/>
<feature type="domain" description="Glycosyltransferase 2-like" evidence="1">
    <location>
        <begin position="6"/>
        <end position="171"/>
    </location>
</feature>
<proteinExistence type="predicted"/>
<dbReference type="Proteomes" id="UP000236641">
    <property type="component" value="Unassembled WGS sequence"/>
</dbReference>
<dbReference type="GO" id="GO:0016758">
    <property type="term" value="F:hexosyltransferase activity"/>
    <property type="evidence" value="ECO:0007669"/>
    <property type="project" value="UniProtKB-ARBA"/>
</dbReference>
<reference evidence="2 3" key="1">
    <citation type="submission" date="2018-01" db="EMBL/GenBank/DDBJ databases">
        <title>The draft genome of Hanstruepera neustonica JCM19743.</title>
        <authorList>
            <person name="He R.-H."/>
            <person name="Du Z.-J."/>
        </authorList>
    </citation>
    <scope>NUCLEOTIDE SEQUENCE [LARGE SCALE GENOMIC DNA]</scope>
    <source>
        <strain evidence="2 3">JCM19743</strain>
    </source>
</reference>
<gene>
    <name evidence="2" type="ORF">C1T31_05170</name>
</gene>
<keyword evidence="3" id="KW-1185">Reference proteome</keyword>
<dbReference type="RefSeq" id="WP_103051424.1">
    <property type="nucleotide sequence ID" value="NZ_POWF01000002.1"/>
</dbReference>
<protein>
    <submittedName>
        <fullName evidence="2">Glycosyltransferase family 2 protein</fullName>
    </submittedName>
</protein>
<dbReference type="CDD" id="cd00761">
    <property type="entry name" value="Glyco_tranf_GTA_type"/>
    <property type="match status" value="1"/>
</dbReference>
<dbReference type="EMBL" id="POWF01000002">
    <property type="protein sequence ID" value="PNQ73727.1"/>
    <property type="molecule type" value="Genomic_DNA"/>
</dbReference>
<dbReference type="Gene3D" id="3.90.550.10">
    <property type="entry name" value="Spore Coat Polysaccharide Biosynthesis Protein SpsA, Chain A"/>
    <property type="match status" value="1"/>
</dbReference>
<name>A0A2K1E0B5_9FLAO</name>
<accession>A0A2K1E0B5</accession>
<organism evidence="2 3">
    <name type="scientific">Hanstruepera neustonica</name>
    <dbReference type="NCBI Taxonomy" id="1445657"/>
    <lineage>
        <taxon>Bacteria</taxon>
        <taxon>Pseudomonadati</taxon>
        <taxon>Bacteroidota</taxon>
        <taxon>Flavobacteriia</taxon>
        <taxon>Flavobacteriales</taxon>
        <taxon>Flavobacteriaceae</taxon>
        <taxon>Hanstruepera</taxon>
    </lineage>
</organism>